<proteinExistence type="predicted"/>
<name>X6NT11_RETFI</name>
<feature type="binding site" evidence="1">
    <location>
        <position position="65"/>
    </location>
    <ligand>
        <name>Zn(2+)</name>
        <dbReference type="ChEBI" id="CHEBI:29105"/>
    </ligand>
</feature>
<keyword evidence="1" id="KW-0862">Zinc</keyword>
<dbReference type="PANTHER" id="PTHR12736:SF7">
    <property type="entry name" value="LANC-LIKE PROTEIN 3"/>
    <property type="match status" value="1"/>
</dbReference>
<dbReference type="OrthoDB" id="10257263at2759"/>
<evidence type="ECO:0000256" key="1">
    <source>
        <dbReference type="PIRSR" id="PIRSR607822-1"/>
    </source>
</evidence>
<dbReference type="EMBL" id="ASPP01006084">
    <property type="protein sequence ID" value="ETO29405.1"/>
    <property type="molecule type" value="Genomic_DNA"/>
</dbReference>
<dbReference type="AlphaFoldDB" id="X6NT11"/>
<protein>
    <submittedName>
        <fullName evidence="3">Uncharacterized protein</fullName>
    </submittedName>
</protein>
<evidence type="ECO:0000256" key="2">
    <source>
        <dbReference type="SAM" id="Phobius"/>
    </source>
</evidence>
<organism evidence="3 4">
    <name type="scientific">Reticulomyxa filosa</name>
    <dbReference type="NCBI Taxonomy" id="46433"/>
    <lineage>
        <taxon>Eukaryota</taxon>
        <taxon>Sar</taxon>
        <taxon>Rhizaria</taxon>
        <taxon>Retaria</taxon>
        <taxon>Foraminifera</taxon>
        <taxon>Monothalamids</taxon>
        <taxon>Reticulomyxidae</taxon>
        <taxon>Reticulomyxa</taxon>
    </lineage>
</organism>
<keyword evidence="2" id="KW-0472">Membrane</keyword>
<keyword evidence="2" id="KW-1133">Transmembrane helix</keyword>
<evidence type="ECO:0000313" key="3">
    <source>
        <dbReference type="EMBL" id="ETO29405.1"/>
    </source>
</evidence>
<dbReference type="SUPFAM" id="SSF158745">
    <property type="entry name" value="LanC-like"/>
    <property type="match status" value="1"/>
</dbReference>
<accession>X6NT11</accession>
<keyword evidence="2" id="KW-0812">Transmembrane</keyword>
<evidence type="ECO:0000313" key="4">
    <source>
        <dbReference type="Proteomes" id="UP000023152"/>
    </source>
</evidence>
<dbReference type="GO" id="GO:0005886">
    <property type="term" value="C:plasma membrane"/>
    <property type="evidence" value="ECO:0007669"/>
    <property type="project" value="TreeGrafter"/>
</dbReference>
<reference evidence="3 4" key="1">
    <citation type="journal article" date="2013" name="Curr. Biol.">
        <title>The Genome of the Foraminiferan Reticulomyxa filosa.</title>
        <authorList>
            <person name="Glockner G."/>
            <person name="Hulsmann N."/>
            <person name="Schleicher M."/>
            <person name="Noegel A.A."/>
            <person name="Eichinger L."/>
            <person name="Gallinger C."/>
            <person name="Pawlowski J."/>
            <person name="Sierra R."/>
            <person name="Euteneuer U."/>
            <person name="Pillet L."/>
            <person name="Moustafa A."/>
            <person name="Platzer M."/>
            <person name="Groth M."/>
            <person name="Szafranski K."/>
            <person name="Schliwa M."/>
        </authorList>
    </citation>
    <scope>NUCLEOTIDE SEQUENCE [LARGE SCALE GENOMIC DNA]</scope>
</reference>
<sequence length="144" mass="16220">MRMLLLFSEKYAPELLSNDEYFIPIKNTMDNLVSVQLPDGNMPTDINGSCASEYGNDTDARVQWCHGAPGFTDLFTYASFIFQSINTTAAEVYLQSGLLAANVTWTRGLIVKGFVFLVPTLMSLFKFVFHMKKLFVHLSLCEID</sequence>
<gene>
    <name evidence="3" type="ORF">RFI_07716</name>
</gene>
<dbReference type="InterPro" id="IPR012341">
    <property type="entry name" value="6hp_glycosidase-like_sf"/>
</dbReference>
<feature type="transmembrane region" description="Helical" evidence="2">
    <location>
        <begin position="109"/>
        <end position="129"/>
    </location>
</feature>
<comment type="caution">
    <text evidence="3">The sequence shown here is derived from an EMBL/GenBank/DDBJ whole genome shotgun (WGS) entry which is preliminary data.</text>
</comment>
<dbReference type="PANTHER" id="PTHR12736">
    <property type="entry name" value="LANC-LIKE PROTEIN"/>
    <property type="match status" value="1"/>
</dbReference>
<dbReference type="GO" id="GO:0046872">
    <property type="term" value="F:metal ion binding"/>
    <property type="evidence" value="ECO:0007669"/>
    <property type="project" value="UniProtKB-KW"/>
</dbReference>
<dbReference type="GO" id="GO:0005975">
    <property type="term" value="P:carbohydrate metabolic process"/>
    <property type="evidence" value="ECO:0007669"/>
    <property type="project" value="InterPro"/>
</dbReference>
<keyword evidence="4" id="KW-1185">Reference proteome</keyword>
<dbReference type="GO" id="GO:0031179">
    <property type="term" value="P:peptide modification"/>
    <property type="evidence" value="ECO:0007669"/>
    <property type="project" value="InterPro"/>
</dbReference>
<dbReference type="Gene3D" id="1.50.10.10">
    <property type="match status" value="1"/>
</dbReference>
<dbReference type="InterPro" id="IPR007822">
    <property type="entry name" value="LANC-like"/>
</dbReference>
<dbReference type="Proteomes" id="UP000023152">
    <property type="component" value="Unassembled WGS sequence"/>
</dbReference>
<dbReference type="Pfam" id="PF05147">
    <property type="entry name" value="LANC_like"/>
    <property type="match status" value="1"/>
</dbReference>
<keyword evidence="1" id="KW-0479">Metal-binding</keyword>